<protein>
    <recommendedName>
        <fullName evidence="3">Zinc finger protein</fullName>
    </recommendedName>
</protein>
<dbReference type="AlphaFoldDB" id="A0A1C6XD44"/>
<evidence type="ECO:0008006" key="3">
    <source>
        <dbReference type="Google" id="ProtNLM"/>
    </source>
</evidence>
<evidence type="ECO:0000313" key="2">
    <source>
        <dbReference type="Proteomes" id="UP000507536"/>
    </source>
</evidence>
<dbReference type="Proteomes" id="UP000507536">
    <property type="component" value="Chromosome 4"/>
</dbReference>
<name>A0A1C6XD44_PLACE</name>
<sequence length="375" mass="43113">MNMGINMKGSKVKENPIHNENKMKRWIDSPETRDILSNSVSKCFINIPPEKNKFKLRRMHTIDSADLVYGPKLYELPEIEKINMNSSENKQSSSERKKNRDCNYETKGRTRCLMDKKPEPTINSSIVPMDNNDDYDDNIPSFGTQFHEKGTCNPCRYEWTRGCHMGKFCRFCHHSSHVPIGTARVVPDPKTLATTKVRPENILTNQKIASYAETLNSLVEAKSQNNLHSDRTKANNNFQLVGHITNDNYNNSVTHHDDSSNNGYSVSKRWQSLSMLSSDSNKKKIYKKNNYYAGPYKLNSMDTIYIPCLDFSNYMNDYDQSICNYSNTNPHVYTTSKEYMLPNVLVDNIPKNAIIKILKPVKPFARSYVIKSITS</sequence>
<dbReference type="EMBL" id="LT608184">
    <property type="protein sequence ID" value="SCM01741.1"/>
    <property type="molecule type" value="Genomic_DNA"/>
</dbReference>
<accession>A0A1C6XD44</accession>
<organism evidence="1 2">
    <name type="scientific">Plasmodium chabaudi adami</name>
    <dbReference type="NCBI Taxonomy" id="5826"/>
    <lineage>
        <taxon>Eukaryota</taxon>
        <taxon>Sar</taxon>
        <taxon>Alveolata</taxon>
        <taxon>Apicomplexa</taxon>
        <taxon>Aconoidasida</taxon>
        <taxon>Haemosporida</taxon>
        <taxon>Plasmodiidae</taxon>
        <taxon>Plasmodium</taxon>
        <taxon>Plasmodium (Vinckeia)</taxon>
    </lineage>
</organism>
<evidence type="ECO:0000313" key="1">
    <source>
        <dbReference type="EMBL" id="SCM01741.1"/>
    </source>
</evidence>
<reference evidence="1 2" key="1">
    <citation type="submission" date="2016-08" db="EMBL/GenBank/DDBJ databases">
        <authorList>
            <consortium name="Pathogen Informatics"/>
        </authorList>
    </citation>
    <scope>NUCLEOTIDE SEQUENCE [LARGE SCALE GENOMIC DNA]</scope>
    <source>
        <strain evidence="1 2">DS</strain>
    </source>
</reference>
<proteinExistence type="predicted"/>
<gene>
    <name evidence="1" type="ORF">PCHDS_000062300</name>
</gene>